<dbReference type="InterPro" id="IPR009739">
    <property type="entry name" value="LprI-like_N"/>
</dbReference>
<comment type="caution">
    <text evidence="2">The sequence shown here is derived from an EMBL/GenBank/DDBJ whole genome shotgun (WGS) entry which is preliminary data.</text>
</comment>
<dbReference type="EMBL" id="JARESE010000082">
    <property type="protein sequence ID" value="MDE8654368.1"/>
    <property type="molecule type" value="Genomic_DNA"/>
</dbReference>
<dbReference type="Gene3D" id="1.20.1270.180">
    <property type="match status" value="1"/>
</dbReference>
<sequence length="128" mass="14431">MLLPLLAATAAPPDAGWNCADPVAQQEMNWCAAEEYRRADDTMNAQWQRTVAFMKERDTGLDRADDKAAGYFATLLAAQRAWLKYRDAHCAGMGFLFRDGSMEPLLVATCRTRLTEERTTQLKDLIEQ</sequence>
<name>A0ABT5WWZ1_9SPHN</name>
<reference evidence="2 3" key="1">
    <citation type="submission" date="2023-03" db="EMBL/GenBank/DDBJ databases">
        <title>NovoSphingobium album sp. nov. isolated from polycyclic aromatic hydrocarbons- and heavy-metal polluted soil.</title>
        <authorList>
            <person name="Liu Z."/>
            <person name="Wang K."/>
        </authorList>
    </citation>
    <scope>NUCLEOTIDE SEQUENCE [LARGE SCALE GENOMIC DNA]</scope>
    <source>
        <strain evidence="2 3">H3SJ31-1</strain>
    </source>
</reference>
<dbReference type="RefSeq" id="WP_275230478.1">
    <property type="nucleotide sequence ID" value="NZ_JARESE010000082.1"/>
</dbReference>
<proteinExistence type="predicted"/>
<gene>
    <name evidence="2" type="ORF">PYV00_21980</name>
</gene>
<dbReference type="Pfam" id="PF07007">
    <property type="entry name" value="LprI"/>
    <property type="match status" value="1"/>
</dbReference>
<feature type="domain" description="Lysozyme inhibitor LprI-like N-terminal" evidence="1">
    <location>
        <begin position="24"/>
        <end position="122"/>
    </location>
</feature>
<organism evidence="2 3">
    <name type="scientific">Novosphingobium album</name>
    <name type="common">ex Liu et al. 2023</name>
    <dbReference type="NCBI Taxonomy" id="3031130"/>
    <lineage>
        <taxon>Bacteria</taxon>
        <taxon>Pseudomonadati</taxon>
        <taxon>Pseudomonadota</taxon>
        <taxon>Alphaproteobacteria</taxon>
        <taxon>Sphingomonadales</taxon>
        <taxon>Sphingomonadaceae</taxon>
        <taxon>Novosphingobium</taxon>
    </lineage>
</organism>
<evidence type="ECO:0000259" key="1">
    <source>
        <dbReference type="Pfam" id="PF07007"/>
    </source>
</evidence>
<protein>
    <submittedName>
        <fullName evidence="2">Lysozyme inhibitor LprI family protein</fullName>
    </submittedName>
</protein>
<evidence type="ECO:0000313" key="2">
    <source>
        <dbReference type="EMBL" id="MDE8654368.1"/>
    </source>
</evidence>
<keyword evidence="3" id="KW-1185">Reference proteome</keyword>
<dbReference type="Proteomes" id="UP001216253">
    <property type="component" value="Unassembled WGS sequence"/>
</dbReference>
<accession>A0ABT5WWZ1</accession>
<evidence type="ECO:0000313" key="3">
    <source>
        <dbReference type="Proteomes" id="UP001216253"/>
    </source>
</evidence>